<dbReference type="EMBL" id="JACDUS010000002">
    <property type="protein sequence ID" value="MBA2880840.1"/>
    <property type="molecule type" value="Genomic_DNA"/>
</dbReference>
<dbReference type="RefSeq" id="WP_181550493.1">
    <property type="nucleotide sequence ID" value="NZ_JACDUS010000002.1"/>
</dbReference>
<dbReference type="InterPro" id="IPR029016">
    <property type="entry name" value="GAF-like_dom_sf"/>
</dbReference>
<organism evidence="2 3">
    <name type="scientific">Desulfosalsimonas propionicica</name>
    <dbReference type="NCBI Taxonomy" id="332175"/>
    <lineage>
        <taxon>Bacteria</taxon>
        <taxon>Pseudomonadati</taxon>
        <taxon>Thermodesulfobacteriota</taxon>
        <taxon>Desulfobacteria</taxon>
        <taxon>Desulfobacterales</taxon>
        <taxon>Desulfosalsimonadaceae</taxon>
        <taxon>Desulfosalsimonas</taxon>
    </lineage>
</organism>
<dbReference type="SMART" id="SM00065">
    <property type="entry name" value="GAF"/>
    <property type="match status" value="1"/>
</dbReference>
<feature type="domain" description="GAF" evidence="1">
    <location>
        <begin position="26"/>
        <end position="171"/>
    </location>
</feature>
<evidence type="ECO:0000313" key="3">
    <source>
        <dbReference type="Proteomes" id="UP000525298"/>
    </source>
</evidence>
<gene>
    <name evidence="2" type="ORF">HNR65_001158</name>
</gene>
<dbReference type="Pfam" id="PF01590">
    <property type="entry name" value="GAF"/>
    <property type="match status" value="1"/>
</dbReference>
<dbReference type="Proteomes" id="UP000525298">
    <property type="component" value="Unassembled WGS sequence"/>
</dbReference>
<accession>A0A7W0C846</accession>
<comment type="caution">
    <text evidence="2">The sequence shown here is derived from an EMBL/GenBank/DDBJ whole genome shotgun (WGS) entry which is preliminary data.</text>
</comment>
<evidence type="ECO:0000313" key="2">
    <source>
        <dbReference type="EMBL" id="MBA2880840.1"/>
    </source>
</evidence>
<dbReference type="Gene3D" id="3.30.450.40">
    <property type="match status" value="1"/>
</dbReference>
<reference evidence="2 3" key="1">
    <citation type="submission" date="2020-07" db="EMBL/GenBank/DDBJ databases">
        <title>Genomic Encyclopedia of Type Strains, Phase IV (KMG-IV): sequencing the most valuable type-strain genomes for metagenomic binning, comparative biology and taxonomic classification.</title>
        <authorList>
            <person name="Goeker M."/>
        </authorList>
    </citation>
    <scope>NUCLEOTIDE SEQUENCE [LARGE SCALE GENOMIC DNA]</scope>
    <source>
        <strain evidence="2 3">DSM 17721</strain>
    </source>
</reference>
<sequence>MNHGPERKFYLKHFKSISLAIATYEDFTQLVNHLAEGLCRTFGVKGASIMILDEIEQELFRVSSHGISEAYVEKGPVFADPKKCAFYTGNVEVVEDFQCDERVQYPEAAAREGIVSMMSIPIKYHNINTGLIRIYHSDRLCMHDEDVDSLKVMACQLGVVIEANGLRNFVEQIKMAIDNLPPRIRGSS</sequence>
<dbReference type="InterPro" id="IPR003018">
    <property type="entry name" value="GAF"/>
</dbReference>
<dbReference type="AlphaFoldDB" id="A0A7W0C846"/>
<dbReference type="SUPFAM" id="SSF55781">
    <property type="entry name" value="GAF domain-like"/>
    <property type="match status" value="1"/>
</dbReference>
<evidence type="ECO:0000259" key="1">
    <source>
        <dbReference type="SMART" id="SM00065"/>
    </source>
</evidence>
<name>A0A7W0C846_9BACT</name>
<keyword evidence="3" id="KW-1185">Reference proteome</keyword>
<protein>
    <recommendedName>
        <fullName evidence="1">GAF domain-containing protein</fullName>
    </recommendedName>
</protein>
<proteinExistence type="predicted"/>